<feature type="compositionally biased region" description="Acidic residues" evidence="1">
    <location>
        <begin position="63"/>
        <end position="75"/>
    </location>
</feature>
<evidence type="ECO:0000313" key="5">
    <source>
        <dbReference type="Proteomes" id="UP001221142"/>
    </source>
</evidence>
<evidence type="ECO:0000313" key="3">
    <source>
        <dbReference type="EMBL" id="KAJ7616403.1"/>
    </source>
</evidence>
<feature type="compositionally biased region" description="Basic residues" evidence="1">
    <location>
        <begin position="1"/>
        <end position="12"/>
    </location>
</feature>
<proteinExistence type="predicted"/>
<dbReference type="SMART" id="SM01406">
    <property type="entry name" value="PAPA-1"/>
    <property type="match status" value="1"/>
</dbReference>
<feature type="compositionally biased region" description="Basic and acidic residues" evidence="1">
    <location>
        <begin position="132"/>
        <end position="157"/>
    </location>
</feature>
<evidence type="ECO:0000259" key="2">
    <source>
        <dbReference type="SMART" id="SM01406"/>
    </source>
</evidence>
<dbReference type="PANTHER" id="PTHR21561:SF12">
    <property type="entry name" value="INO80 COMPLEX SUBUNIT B"/>
    <property type="match status" value="1"/>
</dbReference>
<feature type="domain" description="INO80 complex subunit B-like conserved region" evidence="2">
    <location>
        <begin position="130"/>
        <end position="240"/>
    </location>
</feature>
<accession>A0AAD7BBP6</accession>
<dbReference type="GO" id="GO:0031011">
    <property type="term" value="C:Ino80 complex"/>
    <property type="evidence" value="ECO:0007669"/>
    <property type="project" value="InterPro"/>
</dbReference>
<organism evidence="3 5">
    <name type="scientific">Roridomyces roridus</name>
    <dbReference type="NCBI Taxonomy" id="1738132"/>
    <lineage>
        <taxon>Eukaryota</taxon>
        <taxon>Fungi</taxon>
        <taxon>Dikarya</taxon>
        <taxon>Basidiomycota</taxon>
        <taxon>Agaricomycotina</taxon>
        <taxon>Agaricomycetes</taxon>
        <taxon>Agaricomycetidae</taxon>
        <taxon>Agaricales</taxon>
        <taxon>Marasmiineae</taxon>
        <taxon>Mycenaceae</taxon>
        <taxon>Roridomyces</taxon>
    </lineage>
</organism>
<comment type="caution">
    <text evidence="3">The sequence shown here is derived from an EMBL/GenBank/DDBJ whole genome shotgun (WGS) entry which is preliminary data.</text>
</comment>
<feature type="region of interest" description="Disordered" evidence="1">
    <location>
        <begin position="60"/>
        <end position="194"/>
    </location>
</feature>
<reference evidence="3" key="1">
    <citation type="submission" date="2023-03" db="EMBL/GenBank/DDBJ databases">
        <title>Massive genome expansion in bonnet fungi (Mycena s.s.) driven by repeated elements and novel gene families across ecological guilds.</title>
        <authorList>
            <consortium name="Lawrence Berkeley National Laboratory"/>
            <person name="Harder C.B."/>
            <person name="Miyauchi S."/>
            <person name="Viragh M."/>
            <person name="Kuo A."/>
            <person name="Thoen E."/>
            <person name="Andreopoulos B."/>
            <person name="Lu D."/>
            <person name="Skrede I."/>
            <person name="Drula E."/>
            <person name="Henrissat B."/>
            <person name="Morin E."/>
            <person name="Kohler A."/>
            <person name="Barry K."/>
            <person name="LaButti K."/>
            <person name="Morin E."/>
            <person name="Salamov A."/>
            <person name="Lipzen A."/>
            <person name="Mereny Z."/>
            <person name="Hegedus B."/>
            <person name="Baldrian P."/>
            <person name="Stursova M."/>
            <person name="Weitz H."/>
            <person name="Taylor A."/>
            <person name="Grigoriev I.V."/>
            <person name="Nagy L.G."/>
            <person name="Martin F."/>
            <person name="Kauserud H."/>
        </authorList>
    </citation>
    <scope>NUCLEOTIDE SEQUENCE</scope>
    <source>
        <strain evidence="3">9284</strain>
    </source>
</reference>
<keyword evidence="5" id="KW-1185">Reference proteome</keyword>
<dbReference type="AlphaFoldDB" id="A0AAD7BBP6"/>
<feature type="region of interest" description="Disordered" evidence="1">
    <location>
        <begin position="1"/>
        <end position="36"/>
    </location>
</feature>
<dbReference type="EMBL" id="JARKIF010000022">
    <property type="protein sequence ID" value="KAJ7616403.1"/>
    <property type="molecule type" value="Genomic_DNA"/>
</dbReference>
<evidence type="ECO:0000313" key="4">
    <source>
        <dbReference type="EMBL" id="KAJ7644993.1"/>
    </source>
</evidence>
<dbReference type="InterPro" id="IPR029523">
    <property type="entry name" value="INO80B/Ies2"/>
</dbReference>
<sequence length="328" mass="35292">MTRSKNRVRHRLLPPPASPRSRLNLKSVQGQSPAGGAPVVSCAYCLRVTTLPHGRTAAAIQVESEDSDESEEEEMPQNVRLTKRQAALAKARKGIAGSETSVDEEPEEEAAPPPPAKRRRGANSQVDPSELALRKEESARKRRNVSERKLQNEKAETINRLLKKQSRPRNKRTTALSTAPPAEIPTPPIETPGSGDENAAVALEDTVDLADAQFLLIPQETDPEPIMYRWISTSRAPDDADTVTDGDQPKVMRVSFAVPPSVLPPPSNSESEVMASDDGRTQVTAPAPLPAVCGVEGCTAGRRYRLVGGPWGTGACGMAHLKLLQAAS</sequence>
<dbReference type="EMBL" id="JARKIF010000003">
    <property type="protein sequence ID" value="KAJ7644993.1"/>
    <property type="molecule type" value="Genomic_DNA"/>
</dbReference>
<name>A0AAD7BBP6_9AGAR</name>
<feature type="compositionally biased region" description="Basic residues" evidence="1">
    <location>
        <begin position="161"/>
        <end position="172"/>
    </location>
</feature>
<dbReference type="Pfam" id="PF04795">
    <property type="entry name" value="PAPA-1"/>
    <property type="match status" value="1"/>
</dbReference>
<dbReference type="PANTHER" id="PTHR21561">
    <property type="entry name" value="INO80 COMPLEX SUBUNIT B"/>
    <property type="match status" value="1"/>
</dbReference>
<dbReference type="InterPro" id="IPR006880">
    <property type="entry name" value="INO80B_C"/>
</dbReference>
<dbReference type="GO" id="GO:0006338">
    <property type="term" value="P:chromatin remodeling"/>
    <property type="evidence" value="ECO:0007669"/>
    <property type="project" value="InterPro"/>
</dbReference>
<protein>
    <recommendedName>
        <fullName evidence="2">INO80 complex subunit B-like conserved region domain-containing protein</fullName>
    </recommendedName>
</protein>
<gene>
    <name evidence="4" type="ORF">FB45DRAFT_899121</name>
    <name evidence="3" type="ORF">FB45DRAFT_934162</name>
</gene>
<evidence type="ECO:0000256" key="1">
    <source>
        <dbReference type="SAM" id="MobiDB-lite"/>
    </source>
</evidence>
<dbReference type="Proteomes" id="UP001221142">
    <property type="component" value="Unassembled WGS sequence"/>
</dbReference>
<feature type="compositionally biased region" description="Acidic residues" evidence="1">
    <location>
        <begin position="101"/>
        <end position="110"/>
    </location>
</feature>